<sequence length="482" mass="49883">MAGAAAGEPRPRRGLGLPAATALVMGNVIGVGVFQLPAAIAGYGTVGIVAFGVVGVCSVLLAVVFGWLARRLPHTGGPYVYARDAFGELTGFLTAWSYWITTWASNAALVVAWAGYVDVLVPLHGRGPSLLVTMGALWAAVLVNLAGVHGAGVIAVVTTVLKFVPLLLVAVVGLFFMKKANFGPFVVHGGPLGALSASAAVLMFSFLGVESATVAAEEVHDARRNVMRATVIGTVAAAVVYVVGTIAVFGLVPHGELAHSTAPYADAASAMVRGWSGADEAMAVAAVISGAGTLVGWTLISARMPYAAARDALFPVMFLRRNRWGVPVMFLRRNRWGVPWVGLVAAGGLASLITLANYTGGLQAAFTALALLTTFTACVPYVFSAAAHLLWLLADHGPAGRPEAMVRFIRDVVVSAIAVAFTIWLCAGAGYEAVYQGVLLLFTAIPVFVYMRWRAARAALGREAEPAPGSLAATSPDGSDVG</sequence>
<dbReference type="GO" id="GO:0005886">
    <property type="term" value="C:plasma membrane"/>
    <property type="evidence" value="ECO:0007669"/>
    <property type="project" value="UniProtKB-SubCell"/>
</dbReference>
<dbReference type="EMBL" id="QURH01000152">
    <property type="protein sequence ID" value="RFU42166.1"/>
    <property type="molecule type" value="Genomic_DNA"/>
</dbReference>
<dbReference type="Gene3D" id="1.20.1740.10">
    <property type="entry name" value="Amino acid/polyamine transporter I"/>
    <property type="match status" value="1"/>
</dbReference>
<dbReference type="GO" id="GO:0022857">
    <property type="term" value="F:transmembrane transporter activity"/>
    <property type="evidence" value="ECO:0007669"/>
    <property type="project" value="InterPro"/>
</dbReference>
<comment type="subcellular location">
    <subcellularLocation>
        <location evidence="1">Cell membrane</location>
        <topology evidence="1">Multi-pass membrane protein</topology>
    </subcellularLocation>
</comment>
<evidence type="ECO:0000256" key="6">
    <source>
        <dbReference type="SAM" id="Phobius"/>
    </source>
</evidence>
<comment type="caution">
    <text evidence="7">The sequence shown here is derived from an EMBL/GenBank/DDBJ whole genome shotgun (WGS) entry which is preliminary data.</text>
</comment>
<keyword evidence="3 6" id="KW-0812">Transmembrane</keyword>
<keyword evidence="8" id="KW-1185">Reference proteome</keyword>
<evidence type="ECO:0000256" key="5">
    <source>
        <dbReference type="ARBA" id="ARBA00023136"/>
    </source>
</evidence>
<feature type="transmembrane region" description="Helical" evidence="6">
    <location>
        <begin position="338"/>
        <end position="358"/>
    </location>
</feature>
<feature type="transmembrane region" description="Helical" evidence="6">
    <location>
        <begin position="281"/>
        <end position="300"/>
    </location>
</feature>
<keyword evidence="2" id="KW-1003">Cell membrane</keyword>
<proteinExistence type="predicted"/>
<dbReference type="InterPro" id="IPR050367">
    <property type="entry name" value="APC_superfamily"/>
</dbReference>
<evidence type="ECO:0000256" key="2">
    <source>
        <dbReference type="ARBA" id="ARBA00022475"/>
    </source>
</evidence>
<feature type="transmembrane region" description="Helical" evidence="6">
    <location>
        <begin position="364"/>
        <end position="391"/>
    </location>
</feature>
<dbReference type="OrthoDB" id="3185104at2"/>
<reference evidence="7 8" key="1">
    <citation type="submission" date="2018-08" db="EMBL/GenBank/DDBJ databases">
        <title>Actinomadura jelena sp. nov., a novel Actinomycete isolated from soil in Chad.</title>
        <authorList>
            <person name="Shi L."/>
        </authorList>
    </citation>
    <scope>NUCLEOTIDE SEQUENCE [LARGE SCALE GENOMIC DNA]</scope>
    <source>
        <strain evidence="7 8">NEAU-G17</strain>
    </source>
</reference>
<evidence type="ECO:0000256" key="4">
    <source>
        <dbReference type="ARBA" id="ARBA00022989"/>
    </source>
</evidence>
<feature type="transmembrane region" description="Helical" evidence="6">
    <location>
        <begin position="128"/>
        <end position="146"/>
    </location>
</feature>
<feature type="transmembrane region" description="Helical" evidence="6">
    <location>
        <begin position="40"/>
        <end position="68"/>
    </location>
</feature>
<evidence type="ECO:0000313" key="7">
    <source>
        <dbReference type="EMBL" id="RFU42166.1"/>
    </source>
</evidence>
<dbReference type="InterPro" id="IPR002293">
    <property type="entry name" value="AA/rel_permease1"/>
</dbReference>
<accession>A0A372JQT5</accession>
<dbReference type="Pfam" id="PF13520">
    <property type="entry name" value="AA_permease_2"/>
    <property type="match status" value="1"/>
</dbReference>
<organism evidence="7 8">
    <name type="scientific">Actinomadura logoneensis</name>
    <dbReference type="NCBI Taxonomy" id="2293572"/>
    <lineage>
        <taxon>Bacteria</taxon>
        <taxon>Bacillati</taxon>
        <taxon>Actinomycetota</taxon>
        <taxon>Actinomycetes</taxon>
        <taxon>Streptosporangiales</taxon>
        <taxon>Thermomonosporaceae</taxon>
        <taxon>Actinomadura</taxon>
    </lineage>
</organism>
<evidence type="ECO:0000256" key="1">
    <source>
        <dbReference type="ARBA" id="ARBA00004651"/>
    </source>
</evidence>
<feature type="transmembrane region" description="Helical" evidence="6">
    <location>
        <begin position="437"/>
        <end position="453"/>
    </location>
</feature>
<dbReference type="Proteomes" id="UP000261811">
    <property type="component" value="Unassembled WGS sequence"/>
</dbReference>
<feature type="transmembrane region" description="Helical" evidence="6">
    <location>
        <begin position="153"/>
        <end position="177"/>
    </location>
</feature>
<dbReference type="AlphaFoldDB" id="A0A372JQT5"/>
<dbReference type="PIRSF" id="PIRSF006060">
    <property type="entry name" value="AA_transporter"/>
    <property type="match status" value="1"/>
</dbReference>
<protein>
    <submittedName>
        <fullName evidence="7">Amino acid permease</fullName>
    </submittedName>
</protein>
<keyword evidence="5 6" id="KW-0472">Membrane</keyword>
<keyword evidence="4 6" id="KW-1133">Transmembrane helix</keyword>
<feature type="transmembrane region" description="Helical" evidence="6">
    <location>
        <begin position="230"/>
        <end position="252"/>
    </location>
</feature>
<feature type="transmembrane region" description="Helical" evidence="6">
    <location>
        <begin position="15"/>
        <end position="34"/>
    </location>
</feature>
<feature type="transmembrane region" description="Helical" evidence="6">
    <location>
        <begin position="412"/>
        <end position="431"/>
    </location>
</feature>
<gene>
    <name evidence="7" type="ORF">DZF91_07990</name>
</gene>
<feature type="transmembrane region" description="Helical" evidence="6">
    <location>
        <begin position="89"/>
        <end position="116"/>
    </location>
</feature>
<name>A0A372JQT5_9ACTN</name>
<evidence type="ECO:0000256" key="3">
    <source>
        <dbReference type="ARBA" id="ARBA00022692"/>
    </source>
</evidence>
<evidence type="ECO:0000313" key="8">
    <source>
        <dbReference type="Proteomes" id="UP000261811"/>
    </source>
</evidence>
<dbReference type="PANTHER" id="PTHR42770">
    <property type="entry name" value="AMINO ACID TRANSPORTER-RELATED"/>
    <property type="match status" value="1"/>
</dbReference>
<feature type="transmembrane region" description="Helical" evidence="6">
    <location>
        <begin position="189"/>
        <end position="209"/>
    </location>
</feature>
<dbReference type="PANTHER" id="PTHR42770:SF18">
    <property type="entry name" value="ARGININE_AGMATINE ANTIPORTER"/>
    <property type="match status" value="1"/>
</dbReference>